<evidence type="ECO:0000256" key="1">
    <source>
        <dbReference type="PIRNR" id="PIRNR037226"/>
    </source>
</evidence>
<dbReference type="Pfam" id="PF07687">
    <property type="entry name" value="M20_dimer"/>
    <property type="match status" value="1"/>
</dbReference>
<evidence type="ECO:0000313" key="3">
    <source>
        <dbReference type="EMBL" id="NME29090.1"/>
    </source>
</evidence>
<dbReference type="GO" id="GO:0046657">
    <property type="term" value="P:folic acid catabolic process"/>
    <property type="evidence" value="ECO:0007669"/>
    <property type="project" value="TreeGrafter"/>
</dbReference>
<dbReference type="PANTHER" id="PTHR30575:SF0">
    <property type="entry name" value="XAA-ARG DIPEPTIDASE"/>
    <property type="match status" value="1"/>
</dbReference>
<protein>
    <recommendedName>
        <fullName evidence="1">Peptidase M20 domain-containing protein 2</fullName>
    </recommendedName>
</protein>
<name>A0A848BV30_9FIRM</name>
<gene>
    <name evidence="3" type="ORF">HF872_10745</name>
</gene>
<dbReference type="InterPro" id="IPR011650">
    <property type="entry name" value="Peptidase_M20_dimer"/>
</dbReference>
<dbReference type="InterPro" id="IPR036264">
    <property type="entry name" value="Bact_exopeptidase_dim_dom"/>
</dbReference>
<dbReference type="PANTHER" id="PTHR30575">
    <property type="entry name" value="PEPTIDASE M20"/>
    <property type="match status" value="1"/>
</dbReference>
<feature type="domain" description="Peptidase M20 dimerisation" evidence="2">
    <location>
        <begin position="170"/>
        <end position="261"/>
    </location>
</feature>
<dbReference type="SUPFAM" id="SSF53187">
    <property type="entry name" value="Zn-dependent exopeptidases"/>
    <property type="match status" value="1"/>
</dbReference>
<dbReference type="InterPro" id="IPR052030">
    <property type="entry name" value="Peptidase_M20/M20A_hydrolases"/>
</dbReference>
<dbReference type="Pfam" id="PF01546">
    <property type="entry name" value="Peptidase_M20"/>
    <property type="match status" value="1"/>
</dbReference>
<dbReference type="AlphaFoldDB" id="A0A848BV30"/>
<dbReference type="Gene3D" id="3.30.70.360">
    <property type="match status" value="1"/>
</dbReference>
<sequence length="388" mass="42268">MSVYDEFSKKVQQYAPAAFALNYAIANDPELSGEEYHACARHVAACRDAGMDVTEQFSGQATAYKAVACQTESPALRVAVLAEYDALPGIGHGCGHSAGGAISFLAGAAFHGMTNPPVSVDVIGTPDEELRGGKIPMCQQGIFKDYDLAMMVHMSACETTPNSRFLALDDYRIRFHGQTAHAAAHPWKGRNALNGAMLALHAIDMMRQHVKPDTRIGTYIVNGGTASNIIPDYAEVECCVRYSTRTYLDEVVQRLMHCFEGAAIATETTFDVSQLGYKYDDLVWNETATEVVRGVLRDMDVPFVEPDCGGSSDIANVSHQCPVLHVHLAMGDTFYPDHSKEIADMVKNKAIEPVIIRGAEIIGATVLRLAEHEDLCKAMKEEFDAAEK</sequence>
<accession>A0A848BV30</accession>
<dbReference type="GO" id="GO:0005737">
    <property type="term" value="C:cytoplasm"/>
    <property type="evidence" value="ECO:0007669"/>
    <property type="project" value="TreeGrafter"/>
</dbReference>
<evidence type="ECO:0000313" key="4">
    <source>
        <dbReference type="Proteomes" id="UP000591071"/>
    </source>
</evidence>
<comment type="caution">
    <text evidence="3">The sequence shown here is derived from an EMBL/GenBank/DDBJ whole genome shotgun (WGS) entry which is preliminary data.</text>
</comment>
<dbReference type="Gene3D" id="3.40.630.10">
    <property type="entry name" value="Zn peptidases"/>
    <property type="match status" value="1"/>
</dbReference>
<dbReference type="Proteomes" id="UP000591071">
    <property type="component" value="Unassembled WGS sequence"/>
</dbReference>
<dbReference type="RefSeq" id="WP_170087955.1">
    <property type="nucleotide sequence ID" value="NZ_JABAFG010000020.1"/>
</dbReference>
<reference evidence="3 4" key="1">
    <citation type="submission" date="2020-04" db="EMBL/GenBank/DDBJ databases">
        <authorList>
            <person name="Hitch T.C.A."/>
            <person name="Wylensek D."/>
            <person name="Clavel T."/>
        </authorList>
    </citation>
    <scope>NUCLEOTIDE SEQUENCE [LARGE SCALE GENOMIC DNA]</scope>
    <source>
        <strain evidence="3 4">Oil-RF-744-FAT-WT-6-1</strain>
    </source>
</reference>
<dbReference type="EMBL" id="JABAFG010000020">
    <property type="protein sequence ID" value="NME29090.1"/>
    <property type="molecule type" value="Genomic_DNA"/>
</dbReference>
<dbReference type="InterPro" id="IPR017144">
    <property type="entry name" value="Xaa-Arg_dipeptidase"/>
</dbReference>
<dbReference type="GO" id="GO:0071713">
    <property type="term" value="F:para-aminobenzoyl-glutamate hydrolase activity"/>
    <property type="evidence" value="ECO:0007669"/>
    <property type="project" value="TreeGrafter"/>
</dbReference>
<evidence type="ECO:0000259" key="2">
    <source>
        <dbReference type="Pfam" id="PF07687"/>
    </source>
</evidence>
<dbReference type="SUPFAM" id="SSF55031">
    <property type="entry name" value="Bacterial exopeptidase dimerisation domain"/>
    <property type="match status" value="1"/>
</dbReference>
<organism evidence="3 4">
    <name type="scientific">Megasphaera hexanoica</name>
    <dbReference type="NCBI Taxonomy" id="1675036"/>
    <lineage>
        <taxon>Bacteria</taxon>
        <taxon>Bacillati</taxon>
        <taxon>Bacillota</taxon>
        <taxon>Negativicutes</taxon>
        <taxon>Veillonellales</taxon>
        <taxon>Veillonellaceae</taxon>
        <taxon>Megasphaera</taxon>
    </lineage>
</organism>
<dbReference type="PIRSF" id="PIRSF037226">
    <property type="entry name" value="Amidohydrolase_ACY1L2_prd"/>
    <property type="match status" value="1"/>
</dbReference>
<proteinExistence type="inferred from homology"/>
<dbReference type="GO" id="GO:0016805">
    <property type="term" value="F:dipeptidase activity"/>
    <property type="evidence" value="ECO:0007669"/>
    <property type="project" value="InterPro"/>
</dbReference>
<dbReference type="InterPro" id="IPR002933">
    <property type="entry name" value="Peptidase_M20"/>
</dbReference>
<dbReference type="FunFam" id="3.30.70.360:FF:000004">
    <property type="entry name" value="Peptidase M20 domain-containing protein 2"/>
    <property type="match status" value="1"/>
</dbReference>
<comment type="similarity">
    <text evidence="1">Belongs to the peptidase M20A family.</text>
</comment>